<dbReference type="InterPro" id="IPR040285">
    <property type="entry name" value="ProX/PRXD1"/>
</dbReference>
<dbReference type="PANTHER" id="PTHR31423">
    <property type="entry name" value="YBAK DOMAIN-CONTAINING PROTEIN"/>
    <property type="match status" value="1"/>
</dbReference>
<evidence type="ECO:0000313" key="3">
    <source>
        <dbReference type="EMBL" id="KXS16301.1"/>
    </source>
</evidence>
<dbReference type="InterPro" id="IPR007214">
    <property type="entry name" value="YbaK/aa-tRNA-synth-assoc-dom"/>
</dbReference>
<evidence type="ECO:0000313" key="4">
    <source>
        <dbReference type="Proteomes" id="UP000070544"/>
    </source>
</evidence>
<comment type="similarity">
    <text evidence="1">Belongs to the PRORSD1 family.</text>
</comment>
<dbReference type="Gene3D" id="3.90.960.10">
    <property type="entry name" value="YbaK/aminoacyl-tRNA synthetase-associated domain"/>
    <property type="match status" value="1"/>
</dbReference>
<dbReference type="EMBL" id="KQ965754">
    <property type="protein sequence ID" value="KXS16301.1"/>
    <property type="molecule type" value="Genomic_DNA"/>
</dbReference>
<dbReference type="OrthoDB" id="424586at2759"/>
<gene>
    <name evidence="3" type="ORF">M427DRAFT_55730</name>
</gene>
<reference evidence="3 4" key="1">
    <citation type="journal article" date="2015" name="Genome Biol. Evol.">
        <title>Phylogenomic analyses indicate that early fungi evolved digesting cell walls of algal ancestors of land plants.</title>
        <authorList>
            <person name="Chang Y."/>
            <person name="Wang S."/>
            <person name="Sekimoto S."/>
            <person name="Aerts A.L."/>
            <person name="Choi C."/>
            <person name="Clum A."/>
            <person name="LaButti K.M."/>
            <person name="Lindquist E.A."/>
            <person name="Yee Ngan C."/>
            <person name="Ohm R.A."/>
            <person name="Salamov A.A."/>
            <person name="Grigoriev I.V."/>
            <person name="Spatafora J.W."/>
            <person name="Berbee M.L."/>
        </authorList>
    </citation>
    <scope>NUCLEOTIDE SEQUENCE [LARGE SCALE GENOMIC DNA]</scope>
    <source>
        <strain evidence="3 4">JEL478</strain>
    </source>
</reference>
<dbReference type="SUPFAM" id="SSF55826">
    <property type="entry name" value="YbaK/ProRS associated domain"/>
    <property type="match status" value="1"/>
</dbReference>
<dbReference type="Proteomes" id="UP000070544">
    <property type="component" value="Unassembled WGS sequence"/>
</dbReference>
<dbReference type="Pfam" id="PF04073">
    <property type="entry name" value="tRNA_edit"/>
    <property type="match status" value="1"/>
</dbReference>
<feature type="domain" description="YbaK/aminoacyl-tRNA synthetase-associated" evidence="2">
    <location>
        <begin position="31"/>
        <end position="171"/>
    </location>
</feature>
<evidence type="ECO:0000259" key="2">
    <source>
        <dbReference type="Pfam" id="PF04073"/>
    </source>
</evidence>
<dbReference type="GO" id="GO:0002161">
    <property type="term" value="F:aminoacyl-tRNA deacylase activity"/>
    <property type="evidence" value="ECO:0007669"/>
    <property type="project" value="InterPro"/>
</dbReference>
<proteinExistence type="inferred from homology"/>
<sequence length="195" mass="21476">MESGQAGEDENVAEILAFLQKEGIEYQRRDHAEAKTMDDLMPLMNDLYSAGDVVLKNLFFKDRKMNLFLCSVASDTVVDTKHLQRLLKISNSANLRLAAADLLLSELRTTQGHLSPLSVLLKTSSTPIVYALDIKARHPPTRPDGGPKRVWMHPGRNDVSVGLTVEALERLVQGFGARGVDVRWFDFAVGAGDGS</sequence>
<name>A0A139AHK0_GONPJ</name>
<dbReference type="AlphaFoldDB" id="A0A139AHK0"/>
<keyword evidence="4" id="KW-1185">Reference proteome</keyword>
<dbReference type="InterPro" id="IPR036754">
    <property type="entry name" value="YbaK/aa-tRNA-synt-asso_dom_sf"/>
</dbReference>
<protein>
    <submittedName>
        <fullName evidence="3">YbaK/ProRS associated domain-containing protein</fullName>
    </submittedName>
</protein>
<organism evidence="3 4">
    <name type="scientific">Gonapodya prolifera (strain JEL478)</name>
    <name type="common">Monoblepharis prolifera</name>
    <dbReference type="NCBI Taxonomy" id="1344416"/>
    <lineage>
        <taxon>Eukaryota</taxon>
        <taxon>Fungi</taxon>
        <taxon>Fungi incertae sedis</taxon>
        <taxon>Chytridiomycota</taxon>
        <taxon>Chytridiomycota incertae sedis</taxon>
        <taxon>Monoblepharidomycetes</taxon>
        <taxon>Monoblepharidales</taxon>
        <taxon>Gonapodyaceae</taxon>
        <taxon>Gonapodya</taxon>
    </lineage>
</organism>
<dbReference type="PANTHER" id="PTHR31423:SF3">
    <property type="entry name" value="PROLYL-TRNA SYNTHETASE ASSOCIATED DOMAIN-CONTAINING PROTEIN 1-RELATED"/>
    <property type="match status" value="1"/>
</dbReference>
<evidence type="ECO:0000256" key="1">
    <source>
        <dbReference type="ARBA" id="ARBA00010201"/>
    </source>
</evidence>
<accession>A0A139AHK0</accession>